<evidence type="ECO:0008006" key="3">
    <source>
        <dbReference type="Google" id="ProtNLM"/>
    </source>
</evidence>
<protein>
    <recommendedName>
        <fullName evidence="3">BTB domain-containing protein</fullName>
    </recommendedName>
</protein>
<proteinExistence type="predicted"/>
<dbReference type="HOGENOM" id="CLU_1590336_0_0_1"/>
<evidence type="ECO:0000313" key="1">
    <source>
        <dbReference type="EMBL" id="EJF57994.1"/>
    </source>
</evidence>
<dbReference type="RefSeq" id="XP_007369242.1">
    <property type="nucleotide sequence ID" value="XM_007369180.1"/>
</dbReference>
<dbReference type="AlphaFoldDB" id="R7SP68"/>
<dbReference type="KEGG" id="dsq:DICSQDRAFT_68002"/>
<sequence>LVVIARDVAFRMHQSTLALRSEIFRDIFSLPSPADLNSAPLETIEGFLVVRVTDSLAEIRHLFLVLCCGKNYLVDRDEDTAVPFPVISALIRMTHKYAVEEFLEEALSRLQKYYTNDFSAWRDRAARGTRYVHVEDNDALGVYLARTPNKHPVPPPTAFLAYTQITDS</sequence>
<dbReference type="Proteomes" id="UP000053319">
    <property type="component" value="Unassembled WGS sequence"/>
</dbReference>
<dbReference type="OrthoDB" id="2800059at2759"/>
<evidence type="ECO:0000313" key="2">
    <source>
        <dbReference type="Proteomes" id="UP000053319"/>
    </source>
</evidence>
<dbReference type="GeneID" id="18843560"/>
<dbReference type="EMBL" id="JH719441">
    <property type="protein sequence ID" value="EJF57994.1"/>
    <property type="molecule type" value="Genomic_DNA"/>
</dbReference>
<feature type="non-terminal residue" evidence="1">
    <location>
        <position position="168"/>
    </location>
</feature>
<reference evidence="1 2" key="1">
    <citation type="journal article" date="2012" name="Science">
        <title>The Paleozoic origin of enzymatic lignin decomposition reconstructed from 31 fungal genomes.</title>
        <authorList>
            <person name="Floudas D."/>
            <person name="Binder M."/>
            <person name="Riley R."/>
            <person name="Barry K."/>
            <person name="Blanchette R.A."/>
            <person name="Henrissat B."/>
            <person name="Martinez A.T."/>
            <person name="Otillar R."/>
            <person name="Spatafora J.W."/>
            <person name="Yadav J.S."/>
            <person name="Aerts A."/>
            <person name="Benoit I."/>
            <person name="Boyd A."/>
            <person name="Carlson A."/>
            <person name="Copeland A."/>
            <person name="Coutinho P.M."/>
            <person name="de Vries R.P."/>
            <person name="Ferreira P."/>
            <person name="Findley K."/>
            <person name="Foster B."/>
            <person name="Gaskell J."/>
            <person name="Glotzer D."/>
            <person name="Gorecki P."/>
            <person name="Heitman J."/>
            <person name="Hesse C."/>
            <person name="Hori C."/>
            <person name="Igarashi K."/>
            <person name="Jurgens J.A."/>
            <person name="Kallen N."/>
            <person name="Kersten P."/>
            <person name="Kohler A."/>
            <person name="Kuees U."/>
            <person name="Kumar T.K.A."/>
            <person name="Kuo A."/>
            <person name="LaButti K."/>
            <person name="Larrondo L.F."/>
            <person name="Lindquist E."/>
            <person name="Ling A."/>
            <person name="Lombard V."/>
            <person name="Lucas S."/>
            <person name="Lundell T."/>
            <person name="Martin R."/>
            <person name="McLaughlin D.J."/>
            <person name="Morgenstern I."/>
            <person name="Morin E."/>
            <person name="Murat C."/>
            <person name="Nagy L.G."/>
            <person name="Nolan M."/>
            <person name="Ohm R.A."/>
            <person name="Patyshakuliyeva A."/>
            <person name="Rokas A."/>
            <person name="Ruiz-Duenas F.J."/>
            <person name="Sabat G."/>
            <person name="Salamov A."/>
            <person name="Samejima M."/>
            <person name="Schmutz J."/>
            <person name="Slot J.C."/>
            <person name="St John F."/>
            <person name="Stenlid J."/>
            <person name="Sun H."/>
            <person name="Sun S."/>
            <person name="Syed K."/>
            <person name="Tsang A."/>
            <person name="Wiebenga A."/>
            <person name="Young D."/>
            <person name="Pisabarro A."/>
            <person name="Eastwood D.C."/>
            <person name="Martin F."/>
            <person name="Cullen D."/>
            <person name="Grigoriev I.V."/>
            <person name="Hibbett D.S."/>
        </authorList>
    </citation>
    <scope>NUCLEOTIDE SEQUENCE [LARGE SCALE GENOMIC DNA]</scope>
    <source>
        <strain evidence="1 2">LYAD-421 SS1</strain>
    </source>
</reference>
<gene>
    <name evidence="1" type="ORF">DICSQDRAFT_68002</name>
</gene>
<organism evidence="1 2">
    <name type="scientific">Dichomitus squalens (strain LYAD-421)</name>
    <name type="common">Western red white-rot fungus</name>
    <dbReference type="NCBI Taxonomy" id="732165"/>
    <lineage>
        <taxon>Eukaryota</taxon>
        <taxon>Fungi</taxon>
        <taxon>Dikarya</taxon>
        <taxon>Basidiomycota</taxon>
        <taxon>Agaricomycotina</taxon>
        <taxon>Agaricomycetes</taxon>
        <taxon>Polyporales</taxon>
        <taxon>Polyporaceae</taxon>
        <taxon>Dichomitus</taxon>
    </lineage>
</organism>
<name>R7SP68_DICSQ</name>
<accession>R7SP68</accession>